<proteinExistence type="predicted"/>
<protein>
    <submittedName>
        <fullName evidence="1">Uncharacterized protein</fullName>
    </submittedName>
</protein>
<dbReference type="AlphaFoldDB" id="A0A433A223"/>
<keyword evidence="2" id="KW-1185">Reference proteome</keyword>
<reference evidence="1 2" key="1">
    <citation type="journal article" date="2018" name="New Phytol.">
        <title>Phylogenomics of Endogonaceae and evolution of mycorrhizas within Mucoromycota.</title>
        <authorList>
            <person name="Chang Y."/>
            <person name="Desiro A."/>
            <person name="Na H."/>
            <person name="Sandor L."/>
            <person name="Lipzen A."/>
            <person name="Clum A."/>
            <person name="Barry K."/>
            <person name="Grigoriev I.V."/>
            <person name="Martin F.M."/>
            <person name="Stajich J.E."/>
            <person name="Smith M.E."/>
            <person name="Bonito G."/>
            <person name="Spatafora J.W."/>
        </authorList>
    </citation>
    <scope>NUCLEOTIDE SEQUENCE [LARGE SCALE GENOMIC DNA]</scope>
    <source>
        <strain evidence="1 2">GMNB39</strain>
    </source>
</reference>
<evidence type="ECO:0000313" key="1">
    <source>
        <dbReference type="EMBL" id="RUO96734.1"/>
    </source>
</evidence>
<feature type="non-terminal residue" evidence="1">
    <location>
        <position position="181"/>
    </location>
</feature>
<comment type="caution">
    <text evidence="1">The sequence shown here is derived from an EMBL/GenBank/DDBJ whole genome shotgun (WGS) entry which is preliminary data.</text>
</comment>
<evidence type="ECO:0000313" key="2">
    <source>
        <dbReference type="Proteomes" id="UP000268093"/>
    </source>
</evidence>
<accession>A0A433A223</accession>
<organism evidence="1 2">
    <name type="scientific">Jimgerdemannia flammicorona</name>
    <dbReference type="NCBI Taxonomy" id="994334"/>
    <lineage>
        <taxon>Eukaryota</taxon>
        <taxon>Fungi</taxon>
        <taxon>Fungi incertae sedis</taxon>
        <taxon>Mucoromycota</taxon>
        <taxon>Mucoromycotina</taxon>
        <taxon>Endogonomycetes</taxon>
        <taxon>Endogonales</taxon>
        <taxon>Endogonaceae</taxon>
        <taxon>Jimgerdemannia</taxon>
    </lineage>
</organism>
<sequence length="181" mass="21232">MGTRGLYCIRHNGKYYIYYNHFDSYPSYTGVRLLARLWTQDLGVWRNLLDKIIILDDVNLPPITPDVIKKIRSINPAKKDKTGGCYIGISLLQRWKYLLAQDLHDDDMAISNVISYWLHYLLRGIKPGSRARVRPVYRMGVYYRFGCRFLQDQSIRDTPYRVQDRGASNRWVVRGGDLLPE</sequence>
<name>A0A433A223_9FUNG</name>
<dbReference type="Proteomes" id="UP000268093">
    <property type="component" value="Unassembled WGS sequence"/>
</dbReference>
<gene>
    <name evidence="1" type="ORF">BC936DRAFT_141546</name>
</gene>
<dbReference type="OrthoDB" id="3938867at2759"/>
<dbReference type="EMBL" id="RBNI01019893">
    <property type="protein sequence ID" value="RUO96734.1"/>
    <property type="molecule type" value="Genomic_DNA"/>
</dbReference>